<evidence type="ECO:0000256" key="2">
    <source>
        <dbReference type="ARBA" id="ARBA00022723"/>
    </source>
</evidence>
<name>A0ABN2B2H3_9ACTN</name>
<dbReference type="Pfam" id="PF13470">
    <property type="entry name" value="PIN_3"/>
    <property type="match status" value="1"/>
</dbReference>
<evidence type="ECO:0000256" key="3">
    <source>
        <dbReference type="ARBA" id="ARBA00022801"/>
    </source>
</evidence>
<evidence type="ECO:0000313" key="8">
    <source>
        <dbReference type="Proteomes" id="UP001500363"/>
    </source>
</evidence>
<dbReference type="InterPro" id="IPR058652">
    <property type="entry name" value="VapC50_C"/>
</dbReference>
<keyword evidence="8" id="KW-1185">Reference proteome</keyword>
<dbReference type="InterPro" id="IPR029060">
    <property type="entry name" value="PIN-like_dom_sf"/>
</dbReference>
<keyword evidence="2" id="KW-0479">Metal-binding</keyword>
<evidence type="ECO:0000313" key="7">
    <source>
        <dbReference type="EMBL" id="GAA1531509.1"/>
    </source>
</evidence>
<organism evidence="7 8">
    <name type="scientific">Kribbella lupini</name>
    <dbReference type="NCBI Taxonomy" id="291602"/>
    <lineage>
        <taxon>Bacteria</taxon>
        <taxon>Bacillati</taxon>
        <taxon>Actinomycetota</taxon>
        <taxon>Actinomycetes</taxon>
        <taxon>Propionibacteriales</taxon>
        <taxon>Kribbellaceae</taxon>
        <taxon>Kribbella</taxon>
    </lineage>
</organism>
<keyword evidence="3" id="KW-0378">Hydrolase</keyword>
<reference evidence="7 8" key="1">
    <citation type="journal article" date="2019" name="Int. J. Syst. Evol. Microbiol.">
        <title>The Global Catalogue of Microorganisms (GCM) 10K type strain sequencing project: providing services to taxonomists for standard genome sequencing and annotation.</title>
        <authorList>
            <consortium name="The Broad Institute Genomics Platform"/>
            <consortium name="The Broad Institute Genome Sequencing Center for Infectious Disease"/>
            <person name="Wu L."/>
            <person name="Ma J."/>
        </authorList>
    </citation>
    <scope>NUCLEOTIDE SEQUENCE [LARGE SCALE GENOMIC DNA]</scope>
    <source>
        <strain evidence="7 8">JCM 14303</strain>
    </source>
</reference>
<keyword evidence="1" id="KW-0540">Nuclease</keyword>
<proteinExistence type="predicted"/>
<feature type="domain" description="PIN" evidence="5">
    <location>
        <begin position="6"/>
        <end position="117"/>
    </location>
</feature>
<gene>
    <name evidence="7" type="ORF">GCM10009741_37150</name>
</gene>
<evidence type="ECO:0000256" key="1">
    <source>
        <dbReference type="ARBA" id="ARBA00022722"/>
    </source>
</evidence>
<dbReference type="Proteomes" id="UP001500363">
    <property type="component" value="Unassembled WGS sequence"/>
</dbReference>
<evidence type="ECO:0000259" key="6">
    <source>
        <dbReference type="Pfam" id="PF26343"/>
    </source>
</evidence>
<protein>
    <submittedName>
        <fullName evidence="7">PIN domain-containing protein</fullName>
    </submittedName>
</protein>
<feature type="domain" description="VapC50 C-terminal" evidence="6">
    <location>
        <begin position="134"/>
        <end position="176"/>
    </location>
</feature>
<dbReference type="RefSeq" id="WP_344175520.1">
    <property type="nucleotide sequence ID" value="NZ_BAAANC010000002.1"/>
</dbReference>
<evidence type="ECO:0000256" key="4">
    <source>
        <dbReference type="ARBA" id="ARBA00022842"/>
    </source>
</evidence>
<dbReference type="EMBL" id="BAAANC010000002">
    <property type="protein sequence ID" value="GAA1531509.1"/>
    <property type="molecule type" value="Genomic_DNA"/>
</dbReference>
<keyword evidence="4" id="KW-0460">Magnesium</keyword>
<accession>A0ABN2B2H3</accession>
<sequence length="191" mass="20934">MFAALLDTCVLFPSRQRDFLLSLAVQNLYRPLWSSEILDELVECEVEKHLTRHGLSEPEALARAAWLVEQMRAGFDDAEVQNWRPYAGTFGLPDPDDEHVVAAAVAGHAGAVVTANLKDFPADKMPGGIEVLGPGEFAANTVAVSPEGALRAVVALTERRRKPPVSVDEFLAVLRSKYSMHEAVDLIDEVR</sequence>
<comment type="caution">
    <text evidence="7">The sequence shown here is derived from an EMBL/GenBank/DDBJ whole genome shotgun (WGS) entry which is preliminary data.</text>
</comment>
<dbReference type="InterPro" id="IPR002716">
    <property type="entry name" value="PIN_dom"/>
</dbReference>
<dbReference type="Pfam" id="PF26343">
    <property type="entry name" value="VapC50_C"/>
    <property type="match status" value="1"/>
</dbReference>
<dbReference type="SUPFAM" id="SSF88723">
    <property type="entry name" value="PIN domain-like"/>
    <property type="match status" value="1"/>
</dbReference>
<evidence type="ECO:0000259" key="5">
    <source>
        <dbReference type="Pfam" id="PF13470"/>
    </source>
</evidence>